<keyword evidence="1" id="KW-0175">Coiled coil</keyword>
<sequence>MSLHAINSQYTAQVKQAEHVVSEMQKLEEQNKKLREEIALSKQENQQRLDAAISEKERLKQEVQKLIVERDEHGKSYSSQIQTMQEELHLQKQQQSSSMNEVMEKMVAEKERLQVEETRQRVDELQSTLQQAQAFKLQTETEVSGYQAELDELRSESSRLHSECQRLAGERKETMALVGKDVSDDPLLTQLQAERTQLQSHLQRCLYEIQQRDLHCQQLNTKLQQAMEEKGGVSAQLRAVSQALRDTQNRCYWLENQAPPNQHHKGLAKQGAGSVEVAPGAPQERSSAVVDMEALEASELRTRLVEVEQSVVQLSESLAEERTRREAAEEALGLAEDRAKSVDSSPSRTTQRDFSIQLDTEEEWEALILNPNEHLVTRKVKGGMLACRRWLRGRSLYCSKLLTSRARSRYLFLGYLLILHVAVLMCLTGAL</sequence>
<dbReference type="Ensembl" id="ENSHHUT00000009921.1">
    <property type="protein sequence ID" value="ENSHHUP00000009617.1"/>
    <property type="gene ID" value="ENSHHUG00000005874.1"/>
</dbReference>
<dbReference type="InterPro" id="IPR026202">
    <property type="entry name" value="GOLGB1"/>
</dbReference>
<feature type="transmembrane region" description="Helical" evidence="3">
    <location>
        <begin position="410"/>
        <end position="430"/>
    </location>
</feature>
<evidence type="ECO:0000256" key="3">
    <source>
        <dbReference type="SAM" id="Phobius"/>
    </source>
</evidence>
<feature type="coiled-coil region" evidence="1">
    <location>
        <begin position="17"/>
        <end position="170"/>
    </location>
</feature>
<accession>A0A4W5K136</accession>
<keyword evidence="3" id="KW-0472">Membrane</keyword>
<dbReference type="GeneTree" id="ENSGT00730000111007"/>
<name>A0A4W5K136_9TELE</name>
<reference evidence="5" key="1">
    <citation type="submission" date="2018-06" db="EMBL/GenBank/DDBJ databases">
        <title>Genome assembly of Danube salmon.</title>
        <authorList>
            <person name="Macqueen D.J."/>
            <person name="Gundappa M.K."/>
        </authorList>
    </citation>
    <scope>NUCLEOTIDE SEQUENCE [LARGE SCALE GENOMIC DNA]</scope>
</reference>
<keyword evidence="3" id="KW-1133">Transmembrane helix</keyword>
<keyword evidence="3" id="KW-0812">Transmembrane</keyword>
<proteinExistence type="predicted"/>
<reference evidence="4" key="3">
    <citation type="submission" date="2025-09" db="UniProtKB">
        <authorList>
            <consortium name="Ensembl"/>
        </authorList>
    </citation>
    <scope>IDENTIFICATION</scope>
</reference>
<protein>
    <submittedName>
        <fullName evidence="4">Uncharacterized protein</fullName>
    </submittedName>
</protein>
<evidence type="ECO:0000256" key="2">
    <source>
        <dbReference type="SAM" id="MobiDB-lite"/>
    </source>
</evidence>
<dbReference type="GO" id="GO:0005794">
    <property type="term" value="C:Golgi apparatus"/>
    <property type="evidence" value="ECO:0007669"/>
    <property type="project" value="InterPro"/>
</dbReference>
<reference evidence="4" key="2">
    <citation type="submission" date="2025-08" db="UniProtKB">
        <authorList>
            <consortium name="Ensembl"/>
        </authorList>
    </citation>
    <scope>IDENTIFICATION</scope>
</reference>
<feature type="region of interest" description="Disordered" evidence="2">
    <location>
        <begin position="329"/>
        <end position="352"/>
    </location>
</feature>
<evidence type="ECO:0000256" key="1">
    <source>
        <dbReference type="SAM" id="Coils"/>
    </source>
</evidence>
<dbReference type="PANTHER" id="PTHR18887">
    <property type="entry name" value="GOLGI-ASSOCIATED PROTEIN GCP360-RELATED"/>
    <property type="match status" value="1"/>
</dbReference>
<evidence type="ECO:0000313" key="4">
    <source>
        <dbReference type="Ensembl" id="ENSHHUP00000009617.1"/>
    </source>
</evidence>
<keyword evidence="5" id="KW-1185">Reference proteome</keyword>
<organism evidence="4 5">
    <name type="scientific">Hucho hucho</name>
    <name type="common">huchen</name>
    <dbReference type="NCBI Taxonomy" id="62062"/>
    <lineage>
        <taxon>Eukaryota</taxon>
        <taxon>Metazoa</taxon>
        <taxon>Chordata</taxon>
        <taxon>Craniata</taxon>
        <taxon>Vertebrata</taxon>
        <taxon>Euteleostomi</taxon>
        <taxon>Actinopterygii</taxon>
        <taxon>Neopterygii</taxon>
        <taxon>Teleostei</taxon>
        <taxon>Protacanthopterygii</taxon>
        <taxon>Salmoniformes</taxon>
        <taxon>Salmonidae</taxon>
        <taxon>Salmoninae</taxon>
        <taxon>Hucho</taxon>
    </lineage>
</organism>
<feature type="compositionally biased region" description="Polar residues" evidence="2">
    <location>
        <begin position="342"/>
        <end position="352"/>
    </location>
</feature>
<evidence type="ECO:0000313" key="5">
    <source>
        <dbReference type="Proteomes" id="UP000314982"/>
    </source>
</evidence>
<dbReference type="PANTHER" id="PTHR18887:SF4">
    <property type="entry name" value="GOLGIN SUBFAMILY B MEMBER 1-LIKE"/>
    <property type="match status" value="1"/>
</dbReference>
<dbReference type="AlphaFoldDB" id="A0A4W5K136"/>
<dbReference type="Proteomes" id="UP000314982">
    <property type="component" value="Unassembled WGS sequence"/>
</dbReference>